<protein>
    <submittedName>
        <fullName evidence="2">DUF6090 family protein</fullName>
    </submittedName>
</protein>
<feature type="transmembrane region" description="Helical" evidence="1">
    <location>
        <begin position="21"/>
        <end position="42"/>
    </location>
</feature>
<dbReference type="EMBL" id="JBHTLJ010000003">
    <property type="protein sequence ID" value="MFD1162747.1"/>
    <property type="molecule type" value="Genomic_DNA"/>
</dbReference>
<evidence type="ECO:0000313" key="3">
    <source>
        <dbReference type="Proteomes" id="UP001597163"/>
    </source>
</evidence>
<keyword evidence="1" id="KW-0812">Transmembrane</keyword>
<reference evidence="3" key="1">
    <citation type="journal article" date="2019" name="Int. J. Syst. Evol. Microbiol.">
        <title>The Global Catalogue of Microorganisms (GCM) 10K type strain sequencing project: providing services to taxonomists for standard genome sequencing and annotation.</title>
        <authorList>
            <consortium name="The Broad Institute Genomics Platform"/>
            <consortium name="The Broad Institute Genome Sequencing Center for Infectious Disease"/>
            <person name="Wu L."/>
            <person name="Ma J."/>
        </authorList>
    </citation>
    <scope>NUCLEOTIDE SEQUENCE [LARGE SCALE GENOMIC DNA]</scope>
    <source>
        <strain evidence="3">CCUG 63246</strain>
    </source>
</reference>
<dbReference type="Pfam" id="PF19578">
    <property type="entry name" value="DUF6090"/>
    <property type="match status" value="1"/>
</dbReference>
<dbReference type="RefSeq" id="WP_311939501.1">
    <property type="nucleotide sequence ID" value="NZ_JAVSCK010000003.1"/>
</dbReference>
<organism evidence="2 3">
    <name type="scientific">Hwangdonia seohaensis</name>
    <dbReference type="NCBI Taxonomy" id="1240727"/>
    <lineage>
        <taxon>Bacteria</taxon>
        <taxon>Pseudomonadati</taxon>
        <taxon>Bacteroidota</taxon>
        <taxon>Flavobacteriia</taxon>
        <taxon>Flavobacteriales</taxon>
        <taxon>Flavobacteriaceae</taxon>
        <taxon>Hwangdonia</taxon>
    </lineage>
</organism>
<dbReference type="InterPro" id="IPR045749">
    <property type="entry name" value="DUF6090"/>
</dbReference>
<evidence type="ECO:0000256" key="1">
    <source>
        <dbReference type="SAM" id="Phobius"/>
    </source>
</evidence>
<evidence type="ECO:0000313" key="2">
    <source>
        <dbReference type="EMBL" id="MFD1162747.1"/>
    </source>
</evidence>
<sequence>MIKFFRKIRYNLMEQNKTGKYFKYAIGEIILVVIGILIALSINNWNENRKDRNKEISILKALHKDFKNNLNDFNRIKELHINTLNKQNIVLRNIDKFPNPKAIDSIFNYGKNMFGGYTYNASNGTIESLISSGDINLITNDTLKNYLVSWKDVLEDYSEEEIISQRLWHTAIEPYMIKKGLFYKPDT</sequence>
<comment type="caution">
    <text evidence="2">The sequence shown here is derived from an EMBL/GenBank/DDBJ whole genome shotgun (WGS) entry which is preliminary data.</text>
</comment>
<keyword evidence="1" id="KW-0472">Membrane</keyword>
<name>A0ABW3RCR5_9FLAO</name>
<keyword evidence="1" id="KW-1133">Transmembrane helix</keyword>
<accession>A0ABW3RCR5</accession>
<proteinExistence type="predicted"/>
<dbReference type="Proteomes" id="UP001597163">
    <property type="component" value="Unassembled WGS sequence"/>
</dbReference>
<gene>
    <name evidence="2" type="ORF">ACFQ2E_09980</name>
</gene>
<keyword evidence="3" id="KW-1185">Reference proteome</keyword>